<dbReference type="SUPFAM" id="SSF50729">
    <property type="entry name" value="PH domain-like"/>
    <property type="match status" value="1"/>
</dbReference>
<feature type="compositionally biased region" description="Polar residues" evidence="1">
    <location>
        <begin position="236"/>
        <end position="250"/>
    </location>
</feature>
<proteinExistence type="predicted"/>
<sequence>MAITDPATGLPLPDSAIQRVLFAHTPVHIYGIPPLTSNAGFSASTWTSPTRPTAQHIFTARLRILETSISSSDQQQQQGKLKCDLVLEDPNTGDLFAAAPYTTPAVVQQANDSSRFFAVRVAGEGGMKATLGMGFEDRSPAFDFGIALTEARKVLGMETQNSGSTGAGRGAQLLQKQREADSKKDFSLKEGEKIVVNVPGRRQRPAADAGLSGSSGSDTAALFSIAPPPPAAAAPSSTLQMEGQSATPESTVDGKTAQELGFDDGEFGEFQ</sequence>
<protein>
    <submittedName>
        <fullName evidence="3">DUF1681-domain-containing protein</fullName>
    </submittedName>
</protein>
<accession>N1QGL9</accession>
<dbReference type="PANTHER" id="PTHR12847">
    <property type="entry name" value="ATP-BINDING CASSETTE ABC TRANSPORTER-RELATED"/>
    <property type="match status" value="1"/>
</dbReference>
<organism evidence="3 4">
    <name type="scientific">Sphaerulina musiva (strain SO2202)</name>
    <name type="common">Poplar stem canker fungus</name>
    <name type="synonym">Septoria musiva</name>
    <dbReference type="NCBI Taxonomy" id="692275"/>
    <lineage>
        <taxon>Eukaryota</taxon>
        <taxon>Fungi</taxon>
        <taxon>Dikarya</taxon>
        <taxon>Ascomycota</taxon>
        <taxon>Pezizomycotina</taxon>
        <taxon>Dothideomycetes</taxon>
        <taxon>Dothideomycetidae</taxon>
        <taxon>Mycosphaerellales</taxon>
        <taxon>Mycosphaerellaceae</taxon>
        <taxon>Sphaerulina</taxon>
    </lineage>
</organism>
<dbReference type="PANTHER" id="PTHR12847:SF9">
    <property type="entry name" value="NECAP-LIKE PROTEIN CG9132"/>
    <property type="match status" value="1"/>
</dbReference>
<dbReference type="Pfam" id="PF07933">
    <property type="entry name" value="DUF1681"/>
    <property type="match status" value="1"/>
</dbReference>
<feature type="compositionally biased region" description="Acidic residues" evidence="1">
    <location>
        <begin position="261"/>
        <end position="271"/>
    </location>
</feature>
<dbReference type="InterPro" id="IPR011993">
    <property type="entry name" value="PH-like_dom_sf"/>
</dbReference>
<feature type="region of interest" description="Disordered" evidence="1">
    <location>
        <begin position="198"/>
        <end position="271"/>
    </location>
</feature>
<reference evidence="3 4" key="1">
    <citation type="journal article" date="2012" name="PLoS Pathog.">
        <title>Diverse lifestyles and strategies of plant pathogenesis encoded in the genomes of eighteen Dothideomycetes fungi.</title>
        <authorList>
            <person name="Ohm R.A."/>
            <person name="Feau N."/>
            <person name="Henrissat B."/>
            <person name="Schoch C.L."/>
            <person name="Horwitz B.A."/>
            <person name="Barry K.W."/>
            <person name="Condon B.J."/>
            <person name="Copeland A.C."/>
            <person name="Dhillon B."/>
            <person name="Glaser F."/>
            <person name="Hesse C.N."/>
            <person name="Kosti I."/>
            <person name="LaButti K."/>
            <person name="Lindquist E.A."/>
            <person name="Lucas S."/>
            <person name="Salamov A.A."/>
            <person name="Bradshaw R.E."/>
            <person name="Ciuffetti L."/>
            <person name="Hamelin R.C."/>
            <person name="Kema G.H.J."/>
            <person name="Lawrence C."/>
            <person name="Scott J.A."/>
            <person name="Spatafora J.W."/>
            <person name="Turgeon B.G."/>
            <person name="de Wit P.J.G.M."/>
            <person name="Zhong S."/>
            <person name="Goodwin S.B."/>
            <person name="Grigoriev I.V."/>
        </authorList>
    </citation>
    <scope>NUCLEOTIDE SEQUENCE [LARGE SCALE GENOMIC DNA]</scope>
    <source>
        <strain evidence="3 4">SO2202</strain>
    </source>
</reference>
<evidence type="ECO:0000256" key="1">
    <source>
        <dbReference type="SAM" id="MobiDB-lite"/>
    </source>
</evidence>
<dbReference type="GeneID" id="27907727"/>
<dbReference type="Gene3D" id="2.30.29.30">
    <property type="entry name" value="Pleckstrin-homology domain (PH domain)/Phosphotyrosine-binding domain (PTB)"/>
    <property type="match status" value="1"/>
</dbReference>
<dbReference type="AlphaFoldDB" id="N1QGL9"/>
<dbReference type="OrthoDB" id="10265489at2759"/>
<dbReference type="GO" id="GO:0030125">
    <property type="term" value="C:clathrin vesicle coat"/>
    <property type="evidence" value="ECO:0007669"/>
    <property type="project" value="TreeGrafter"/>
</dbReference>
<name>N1QGL9_SPHMS</name>
<dbReference type="Proteomes" id="UP000016931">
    <property type="component" value="Unassembled WGS sequence"/>
</dbReference>
<feature type="compositionally biased region" description="Low complexity" evidence="1">
    <location>
        <begin position="206"/>
        <end position="222"/>
    </location>
</feature>
<feature type="region of interest" description="Disordered" evidence="1">
    <location>
        <begin position="159"/>
        <end position="186"/>
    </location>
</feature>
<dbReference type="InterPro" id="IPR012466">
    <property type="entry name" value="NECAP_PHear"/>
</dbReference>
<evidence type="ECO:0000313" key="3">
    <source>
        <dbReference type="EMBL" id="EMF09708.1"/>
    </source>
</evidence>
<dbReference type="eggNOG" id="KOG2500">
    <property type="taxonomic scope" value="Eukaryota"/>
</dbReference>
<feature type="compositionally biased region" description="Basic and acidic residues" evidence="1">
    <location>
        <begin position="176"/>
        <end position="186"/>
    </location>
</feature>
<feature type="domain" description="NECAP PHear" evidence="2">
    <location>
        <begin position="17"/>
        <end position="198"/>
    </location>
</feature>
<dbReference type="OMA" id="NEGHRAQ"/>
<dbReference type="RefSeq" id="XP_016757829.1">
    <property type="nucleotide sequence ID" value="XM_016910590.1"/>
</dbReference>
<dbReference type="HOGENOM" id="CLU_069884_0_0_1"/>
<gene>
    <name evidence="3" type="ORF">SEPMUDRAFT_92649</name>
</gene>
<evidence type="ECO:0000313" key="4">
    <source>
        <dbReference type="Proteomes" id="UP000016931"/>
    </source>
</evidence>
<keyword evidence="4" id="KW-1185">Reference proteome</keyword>
<dbReference type="STRING" id="692275.N1QGL9"/>
<dbReference type="GO" id="GO:0006897">
    <property type="term" value="P:endocytosis"/>
    <property type="evidence" value="ECO:0007669"/>
    <property type="project" value="InterPro"/>
</dbReference>
<dbReference type="EMBL" id="KB456269">
    <property type="protein sequence ID" value="EMF09708.1"/>
    <property type="molecule type" value="Genomic_DNA"/>
</dbReference>
<evidence type="ECO:0000259" key="2">
    <source>
        <dbReference type="Pfam" id="PF07933"/>
    </source>
</evidence>